<dbReference type="STRING" id="1266370.NITGR_190074"/>
<dbReference type="InParanoid" id="M1YWT9"/>
<evidence type="ECO:0000313" key="2">
    <source>
        <dbReference type="EMBL" id="CCQ89964.1"/>
    </source>
</evidence>
<keyword evidence="3" id="KW-1185">Reference proteome</keyword>
<gene>
    <name evidence="2" type="ORF">NITGR_190074</name>
</gene>
<organism evidence="2 3">
    <name type="scientific">Nitrospina gracilis (strain 3/211)</name>
    <dbReference type="NCBI Taxonomy" id="1266370"/>
    <lineage>
        <taxon>Bacteria</taxon>
        <taxon>Pseudomonadati</taxon>
        <taxon>Nitrospinota/Tectimicrobiota group</taxon>
        <taxon>Nitrospinota</taxon>
        <taxon>Nitrospinia</taxon>
        <taxon>Nitrospinales</taxon>
        <taxon>Nitrospinaceae</taxon>
        <taxon>Nitrospina</taxon>
    </lineage>
</organism>
<dbReference type="Proteomes" id="UP000011704">
    <property type="component" value="Unassembled WGS sequence"/>
</dbReference>
<sequence>MRKVAALLSIAVIILIIDGTMTYDFFDLENKSFDFWLAAGLTVVIFIVLWFAETSQRPNKPGNDN</sequence>
<evidence type="ECO:0000313" key="3">
    <source>
        <dbReference type="Proteomes" id="UP000011704"/>
    </source>
</evidence>
<dbReference type="EMBL" id="CAQJ01000021">
    <property type="protein sequence ID" value="CCQ89964.1"/>
    <property type="molecule type" value="Genomic_DNA"/>
</dbReference>
<reference evidence="2 3" key="1">
    <citation type="journal article" date="2013" name="Front. Microbiol.">
        <title>The genome of Nitrospina gracilis illuminates the metabolism and evolution of the major marine nitrite oxidizer.</title>
        <authorList>
            <person name="Luecker S."/>
            <person name="Nowka B."/>
            <person name="Rattei T."/>
            <person name="Spieck E."/>
            <person name="and Daims H."/>
        </authorList>
    </citation>
    <scope>NUCLEOTIDE SEQUENCE [LARGE SCALE GENOMIC DNA]</scope>
    <source>
        <strain evidence="2 3">3/211</strain>
    </source>
</reference>
<name>M1YWT9_NITG3</name>
<protein>
    <submittedName>
        <fullName evidence="2">Uncharacterized protein</fullName>
    </submittedName>
</protein>
<proteinExistence type="predicted"/>
<keyword evidence="1" id="KW-0812">Transmembrane</keyword>
<keyword evidence="1" id="KW-0472">Membrane</keyword>
<comment type="caution">
    <text evidence="2">The sequence shown here is derived from an EMBL/GenBank/DDBJ whole genome shotgun (WGS) entry which is preliminary data.</text>
</comment>
<accession>M1YWT9</accession>
<dbReference type="HOGENOM" id="CLU_2845357_0_0_0"/>
<evidence type="ECO:0000256" key="1">
    <source>
        <dbReference type="SAM" id="Phobius"/>
    </source>
</evidence>
<dbReference type="AlphaFoldDB" id="M1YWT9"/>
<feature type="transmembrane region" description="Helical" evidence="1">
    <location>
        <begin position="35"/>
        <end position="52"/>
    </location>
</feature>
<keyword evidence="1" id="KW-1133">Transmembrane helix</keyword>